<organism evidence="2 3">
    <name type="scientific">Trichonephila clavata</name>
    <name type="common">Joro spider</name>
    <name type="synonym">Nephila clavata</name>
    <dbReference type="NCBI Taxonomy" id="2740835"/>
    <lineage>
        <taxon>Eukaryota</taxon>
        <taxon>Metazoa</taxon>
        <taxon>Ecdysozoa</taxon>
        <taxon>Arthropoda</taxon>
        <taxon>Chelicerata</taxon>
        <taxon>Arachnida</taxon>
        <taxon>Araneae</taxon>
        <taxon>Araneomorphae</taxon>
        <taxon>Entelegynae</taxon>
        <taxon>Araneoidea</taxon>
        <taxon>Nephilidae</taxon>
        <taxon>Trichonephila</taxon>
    </lineage>
</organism>
<evidence type="ECO:0000313" key="3">
    <source>
        <dbReference type="Proteomes" id="UP000887116"/>
    </source>
</evidence>
<dbReference type="OrthoDB" id="6236007at2759"/>
<accession>A0A8X6GAM9</accession>
<dbReference type="Gene3D" id="2.10.25.10">
    <property type="entry name" value="Laminin"/>
    <property type="match status" value="1"/>
</dbReference>
<dbReference type="AlphaFoldDB" id="A0A8X6GAM9"/>
<proteinExistence type="predicted"/>
<dbReference type="Proteomes" id="UP000887116">
    <property type="component" value="Unassembled WGS sequence"/>
</dbReference>
<evidence type="ECO:0008006" key="4">
    <source>
        <dbReference type="Google" id="ProtNLM"/>
    </source>
</evidence>
<keyword evidence="1" id="KW-0732">Signal</keyword>
<feature type="signal peptide" evidence="1">
    <location>
        <begin position="1"/>
        <end position="23"/>
    </location>
</feature>
<feature type="chain" id="PRO_5036462829" description="TIL domain-containing protein" evidence="1">
    <location>
        <begin position="24"/>
        <end position="138"/>
    </location>
</feature>
<name>A0A8X6GAM9_TRICU</name>
<protein>
    <recommendedName>
        <fullName evidence="4">TIL domain-containing protein</fullName>
    </recommendedName>
</protein>
<reference evidence="2" key="1">
    <citation type="submission" date="2020-07" db="EMBL/GenBank/DDBJ databases">
        <title>Multicomponent nature underlies the extraordinary mechanical properties of spider dragline silk.</title>
        <authorList>
            <person name="Kono N."/>
            <person name="Nakamura H."/>
            <person name="Mori M."/>
            <person name="Yoshida Y."/>
            <person name="Ohtoshi R."/>
            <person name="Malay A.D."/>
            <person name="Moran D.A.P."/>
            <person name="Tomita M."/>
            <person name="Numata K."/>
            <person name="Arakawa K."/>
        </authorList>
    </citation>
    <scope>NUCLEOTIDE SEQUENCE</scope>
</reference>
<sequence length="138" mass="15283">MGQMNILCICSLLLLIGVKFSSGQIVECGRFEQWVECVDPCNMCHEIECEPVCLPGYVSCDCIPGYTRNHLGKCIPRTECRAIQGRSSGLLGLDLNVDGCPNISRCMASCRRRRFTHGVCAGPDNFFCICFSPIRNPL</sequence>
<comment type="caution">
    <text evidence="2">The sequence shown here is derived from an EMBL/GenBank/DDBJ whole genome shotgun (WGS) entry which is preliminary data.</text>
</comment>
<gene>
    <name evidence="2" type="primary">NCL1_43133</name>
    <name evidence="2" type="ORF">TNCT_677671</name>
</gene>
<evidence type="ECO:0000313" key="2">
    <source>
        <dbReference type="EMBL" id="GFQ99747.1"/>
    </source>
</evidence>
<evidence type="ECO:0000256" key="1">
    <source>
        <dbReference type="SAM" id="SignalP"/>
    </source>
</evidence>
<dbReference type="EMBL" id="BMAO01015155">
    <property type="protein sequence ID" value="GFQ99747.1"/>
    <property type="molecule type" value="Genomic_DNA"/>
</dbReference>
<dbReference type="CDD" id="cd19941">
    <property type="entry name" value="TIL"/>
    <property type="match status" value="1"/>
</dbReference>
<keyword evidence="3" id="KW-1185">Reference proteome</keyword>